<organism evidence="1 2">
    <name type="scientific">Melia azedarach</name>
    <name type="common">Chinaberry tree</name>
    <dbReference type="NCBI Taxonomy" id="155640"/>
    <lineage>
        <taxon>Eukaryota</taxon>
        <taxon>Viridiplantae</taxon>
        <taxon>Streptophyta</taxon>
        <taxon>Embryophyta</taxon>
        <taxon>Tracheophyta</taxon>
        <taxon>Spermatophyta</taxon>
        <taxon>Magnoliopsida</taxon>
        <taxon>eudicotyledons</taxon>
        <taxon>Gunneridae</taxon>
        <taxon>Pentapetalae</taxon>
        <taxon>rosids</taxon>
        <taxon>malvids</taxon>
        <taxon>Sapindales</taxon>
        <taxon>Meliaceae</taxon>
        <taxon>Melia</taxon>
    </lineage>
</organism>
<reference evidence="1 2" key="1">
    <citation type="journal article" date="2023" name="Science">
        <title>Complex scaffold remodeling in plant triterpene biosynthesis.</title>
        <authorList>
            <person name="De La Pena R."/>
            <person name="Hodgson H."/>
            <person name="Liu J.C."/>
            <person name="Stephenson M.J."/>
            <person name="Martin A.C."/>
            <person name="Owen C."/>
            <person name="Harkess A."/>
            <person name="Leebens-Mack J."/>
            <person name="Jimenez L.E."/>
            <person name="Osbourn A."/>
            <person name="Sattely E.S."/>
        </authorList>
    </citation>
    <scope>NUCLEOTIDE SEQUENCE [LARGE SCALE GENOMIC DNA]</scope>
    <source>
        <strain evidence="2">cv. JPN11</strain>
        <tissue evidence="1">Leaf</tissue>
    </source>
</reference>
<name>A0ACC1Y9Y1_MELAZ</name>
<sequence length="90" mass="9615">MARKNLKGTTLVLVALFLLSLMFQCKVAIRFGNSFAAPAACHFGESSSAGKRKLVVDVGNDYDSGNQAPPQDDGDFYRRQGDVPSPGVGH</sequence>
<protein>
    <submittedName>
        <fullName evidence="1">Precursor of CEP15</fullName>
    </submittedName>
</protein>
<dbReference type="EMBL" id="CM051397">
    <property type="protein sequence ID" value="KAJ4720213.1"/>
    <property type="molecule type" value="Genomic_DNA"/>
</dbReference>
<comment type="caution">
    <text evidence="1">The sequence shown here is derived from an EMBL/GenBank/DDBJ whole genome shotgun (WGS) entry which is preliminary data.</text>
</comment>
<proteinExistence type="predicted"/>
<evidence type="ECO:0000313" key="2">
    <source>
        <dbReference type="Proteomes" id="UP001164539"/>
    </source>
</evidence>
<gene>
    <name evidence="1" type="ORF">OWV82_008076</name>
</gene>
<evidence type="ECO:0000313" key="1">
    <source>
        <dbReference type="EMBL" id="KAJ4720213.1"/>
    </source>
</evidence>
<accession>A0ACC1Y9Y1</accession>
<dbReference type="Proteomes" id="UP001164539">
    <property type="component" value="Chromosome 4"/>
</dbReference>
<keyword evidence="2" id="KW-1185">Reference proteome</keyword>